<dbReference type="PANTHER" id="PTHR33577:SF16">
    <property type="entry name" value="HEME HALOPEROXIDASE FAMILY PROFILE DOMAIN-CONTAINING PROTEIN"/>
    <property type="match status" value="1"/>
</dbReference>
<evidence type="ECO:0000256" key="1">
    <source>
        <dbReference type="ARBA" id="ARBA00001970"/>
    </source>
</evidence>
<dbReference type="Pfam" id="PF01328">
    <property type="entry name" value="Peroxidase_2"/>
    <property type="match status" value="1"/>
</dbReference>
<proteinExistence type="inferred from homology"/>
<dbReference type="InterPro" id="IPR000028">
    <property type="entry name" value="Chloroperoxidase"/>
</dbReference>
<evidence type="ECO:0000256" key="2">
    <source>
        <dbReference type="ARBA" id="ARBA00022559"/>
    </source>
</evidence>
<comment type="similarity">
    <text evidence="7">Belongs to the chloroperoxidase family.</text>
</comment>
<dbReference type="PANTHER" id="PTHR33577">
    <property type="entry name" value="STERIGMATOCYSTIN BIOSYNTHESIS PEROXIDASE STCC-RELATED"/>
    <property type="match status" value="1"/>
</dbReference>
<feature type="signal peptide" evidence="8">
    <location>
        <begin position="1"/>
        <end position="22"/>
    </location>
</feature>
<evidence type="ECO:0000256" key="3">
    <source>
        <dbReference type="ARBA" id="ARBA00022617"/>
    </source>
</evidence>
<evidence type="ECO:0000256" key="7">
    <source>
        <dbReference type="ARBA" id="ARBA00025795"/>
    </source>
</evidence>
<evidence type="ECO:0000259" key="9">
    <source>
        <dbReference type="PROSITE" id="PS51405"/>
    </source>
</evidence>
<dbReference type="GO" id="GO:0004601">
    <property type="term" value="F:peroxidase activity"/>
    <property type="evidence" value="ECO:0007669"/>
    <property type="project" value="UniProtKB-KW"/>
</dbReference>
<dbReference type="InterPro" id="IPR036851">
    <property type="entry name" value="Chloroperoxidase-like_sf"/>
</dbReference>
<feature type="domain" description="Heme haloperoxidase family profile" evidence="9">
    <location>
        <begin position="111"/>
        <end position="324"/>
    </location>
</feature>
<dbReference type="Gene3D" id="1.10.489.10">
    <property type="entry name" value="Chloroperoxidase-like"/>
    <property type="match status" value="1"/>
</dbReference>
<dbReference type="AlphaFoldDB" id="A0A127ZKM8"/>
<keyword evidence="6" id="KW-0408">Iron</keyword>
<comment type="cofactor">
    <cofactor evidence="1">
        <name>heme b</name>
        <dbReference type="ChEBI" id="CHEBI:60344"/>
    </cofactor>
</comment>
<keyword evidence="3" id="KW-0349">Heme</keyword>
<evidence type="ECO:0000313" key="10">
    <source>
        <dbReference type="EMBL" id="CDU26163.1"/>
    </source>
</evidence>
<keyword evidence="2" id="KW-0575">Peroxidase</keyword>
<dbReference type="PROSITE" id="PS51405">
    <property type="entry name" value="HEME_HALOPEROXIDASE"/>
    <property type="match status" value="1"/>
</dbReference>
<evidence type="ECO:0000256" key="4">
    <source>
        <dbReference type="ARBA" id="ARBA00022723"/>
    </source>
</evidence>
<reference evidence="10" key="1">
    <citation type="submission" date="2014-06" db="EMBL/GenBank/DDBJ databases">
        <authorList>
            <person name="Ju J."/>
            <person name="Zhang J."/>
        </authorList>
    </citation>
    <scope>NUCLEOTIDE SEQUENCE</scope>
    <source>
        <strain evidence="10">SscI8</strain>
    </source>
</reference>
<keyword evidence="4" id="KW-0479">Metal-binding</keyword>
<name>A0A127ZKM8_9BASI</name>
<dbReference type="EMBL" id="LK056694">
    <property type="protein sequence ID" value="CDU26163.1"/>
    <property type="molecule type" value="Genomic_DNA"/>
</dbReference>
<protein>
    <recommendedName>
        <fullName evidence="9">Heme haloperoxidase family profile domain-containing protein</fullName>
    </recommendedName>
</protein>
<sequence>MRFSFNLPLLLSAAFMAAPSLALPNIGAMMAKGPNGEPSHLEKRLLSADPLQLNNLINDLTNKVNELTGSANVPVVTDLLNTNVTDITPDKIYSAFGIRRDGGLMPPAEDSAHPWQAPAKGAKRGPCPGLNTIANHGYIPRNGIVNPVELLVGTFNGLNLSPDLAGILAAISFVGMGDLLQMKLSIGSRYGLGDGLNHHGILEGDGSVTRKDHYFGNSWDADPQLVQQFINETNTYGKGNIDIWSLANSRYRAWAYGRENNPVFDFNPWRMLVAYGESGFVHEVLRGSFVKFDEEMIKSWFLKERFPKGWSKRIVPMSTPEILAWAGIILAPKPTVPGWSVANGAFVPLPKTDSAFQELQSLLDPKSAGATLSNLLCDAGNAVLGFFPTPITDLLGDIGLKGVGSTHTCK</sequence>
<evidence type="ECO:0000256" key="5">
    <source>
        <dbReference type="ARBA" id="ARBA00023002"/>
    </source>
</evidence>
<organism evidence="10">
    <name type="scientific">Sporisorium scitamineum</name>
    <dbReference type="NCBI Taxonomy" id="49012"/>
    <lineage>
        <taxon>Eukaryota</taxon>
        <taxon>Fungi</taxon>
        <taxon>Dikarya</taxon>
        <taxon>Basidiomycota</taxon>
        <taxon>Ustilaginomycotina</taxon>
        <taxon>Ustilaginomycetes</taxon>
        <taxon>Ustilaginales</taxon>
        <taxon>Ustilaginaceae</taxon>
        <taxon>Sporisorium</taxon>
    </lineage>
</organism>
<dbReference type="GO" id="GO:0046872">
    <property type="term" value="F:metal ion binding"/>
    <property type="evidence" value="ECO:0007669"/>
    <property type="project" value="UniProtKB-KW"/>
</dbReference>
<keyword evidence="8" id="KW-0732">Signal</keyword>
<gene>
    <name evidence="10" type="ORF">SPSC_06357</name>
</gene>
<feature type="chain" id="PRO_5007281358" description="Heme haloperoxidase family profile domain-containing protein" evidence="8">
    <location>
        <begin position="23"/>
        <end position="410"/>
    </location>
</feature>
<dbReference type="SUPFAM" id="SSF47571">
    <property type="entry name" value="Cloroperoxidase"/>
    <property type="match status" value="1"/>
</dbReference>
<evidence type="ECO:0000256" key="6">
    <source>
        <dbReference type="ARBA" id="ARBA00023004"/>
    </source>
</evidence>
<keyword evidence="5" id="KW-0560">Oxidoreductase</keyword>
<dbReference type="OrthoDB" id="2542103at2759"/>
<accession>A0A127ZKM8</accession>
<evidence type="ECO:0000256" key="8">
    <source>
        <dbReference type="SAM" id="SignalP"/>
    </source>
</evidence>